<dbReference type="EMBL" id="BKCJ010432511">
    <property type="protein sequence ID" value="GFA48665.1"/>
    <property type="molecule type" value="Genomic_DNA"/>
</dbReference>
<evidence type="ECO:0000256" key="1">
    <source>
        <dbReference type="SAM" id="MobiDB-lite"/>
    </source>
</evidence>
<feature type="region of interest" description="Disordered" evidence="1">
    <location>
        <begin position="68"/>
        <end position="126"/>
    </location>
</feature>
<feature type="region of interest" description="Disordered" evidence="1">
    <location>
        <begin position="1"/>
        <end position="43"/>
    </location>
</feature>
<feature type="compositionally biased region" description="Basic and acidic residues" evidence="1">
    <location>
        <begin position="94"/>
        <end position="126"/>
    </location>
</feature>
<evidence type="ECO:0008006" key="3">
    <source>
        <dbReference type="Google" id="ProtNLM"/>
    </source>
</evidence>
<protein>
    <recommendedName>
        <fullName evidence="3">Reverse transcriptase domain-containing protein</fullName>
    </recommendedName>
</protein>
<dbReference type="AlphaFoldDB" id="A0A699JR94"/>
<feature type="compositionally biased region" description="Basic and acidic residues" evidence="1">
    <location>
        <begin position="68"/>
        <end position="86"/>
    </location>
</feature>
<accession>A0A699JR94</accession>
<sequence>RRRRPRRSHSTSRSPKPNPSVFSRIRRDGSESPGYRDSEREAMFTRLGRKEKGVFNRLGGKERCVFARSSDFRTQRHQNIQREAESRYQSSRSRKAEPIPRKHYHKEASSQRTKEFSKSEYSRGGR</sequence>
<feature type="compositionally biased region" description="Basic residues" evidence="1">
    <location>
        <begin position="1"/>
        <end position="10"/>
    </location>
</feature>
<reference evidence="2" key="1">
    <citation type="journal article" date="2019" name="Sci. Rep.">
        <title>Draft genome of Tanacetum cinerariifolium, the natural source of mosquito coil.</title>
        <authorList>
            <person name="Yamashiro T."/>
            <person name="Shiraishi A."/>
            <person name="Satake H."/>
            <person name="Nakayama K."/>
        </authorList>
    </citation>
    <scope>NUCLEOTIDE SEQUENCE</scope>
</reference>
<feature type="compositionally biased region" description="Basic and acidic residues" evidence="1">
    <location>
        <begin position="25"/>
        <end position="43"/>
    </location>
</feature>
<gene>
    <name evidence="2" type="ORF">Tci_620637</name>
</gene>
<comment type="caution">
    <text evidence="2">The sequence shown here is derived from an EMBL/GenBank/DDBJ whole genome shotgun (WGS) entry which is preliminary data.</text>
</comment>
<name>A0A699JR94_TANCI</name>
<evidence type="ECO:0000313" key="2">
    <source>
        <dbReference type="EMBL" id="GFA48665.1"/>
    </source>
</evidence>
<organism evidence="2">
    <name type="scientific">Tanacetum cinerariifolium</name>
    <name type="common">Dalmatian daisy</name>
    <name type="synonym">Chrysanthemum cinerariifolium</name>
    <dbReference type="NCBI Taxonomy" id="118510"/>
    <lineage>
        <taxon>Eukaryota</taxon>
        <taxon>Viridiplantae</taxon>
        <taxon>Streptophyta</taxon>
        <taxon>Embryophyta</taxon>
        <taxon>Tracheophyta</taxon>
        <taxon>Spermatophyta</taxon>
        <taxon>Magnoliopsida</taxon>
        <taxon>eudicotyledons</taxon>
        <taxon>Gunneridae</taxon>
        <taxon>Pentapetalae</taxon>
        <taxon>asterids</taxon>
        <taxon>campanulids</taxon>
        <taxon>Asterales</taxon>
        <taxon>Asteraceae</taxon>
        <taxon>Asteroideae</taxon>
        <taxon>Anthemideae</taxon>
        <taxon>Anthemidinae</taxon>
        <taxon>Tanacetum</taxon>
    </lineage>
</organism>
<feature type="non-terminal residue" evidence="2">
    <location>
        <position position="1"/>
    </location>
</feature>
<proteinExistence type="predicted"/>